<sequence>MHNSALRSKVTPIVPEKPSFSFKDGVESVTLDFDSRYLFEHRSGYFGSNSNVWLLHDLSPFLTPQSTTHDHLKSHSLTALSFGLAALIVLFSVINPLLPLLAPILALASFTFASYTLIGLKRKYWICVNSDDGMINTRIKIDNADHSKMASRQLFESKLSEAIDAAKQKEYYYLD</sequence>
<dbReference type="EMBL" id="UOFL01000041">
    <property type="protein sequence ID" value="VAW73051.1"/>
    <property type="molecule type" value="Genomic_DNA"/>
</dbReference>
<dbReference type="AlphaFoldDB" id="A0A3B0XZX0"/>
<keyword evidence="1" id="KW-0472">Membrane</keyword>
<name>A0A3B0XZX0_9ZZZZ</name>
<feature type="transmembrane region" description="Helical" evidence="1">
    <location>
        <begin position="77"/>
        <end position="94"/>
    </location>
</feature>
<organism evidence="2">
    <name type="scientific">hydrothermal vent metagenome</name>
    <dbReference type="NCBI Taxonomy" id="652676"/>
    <lineage>
        <taxon>unclassified sequences</taxon>
        <taxon>metagenomes</taxon>
        <taxon>ecological metagenomes</taxon>
    </lineage>
</organism>
<gene>
    <name evidence="2" type="ORF">MNBD_GAMMA12-500</name>
</gene>
<keyword evidence="1" id="KW-1133">Transmembrane helix</keyword>
<evidence type="ECO:0000313" key="2">
    <source>
        <dbReference type="EMBL" id="VAW73051.1"/>
    </source>
</evidence>
<proteinExistence type="predicted"/>
<accession>A0A3B0XZX0</accession>
<protein>
    <submittedName>
        <fullName evidence="2">Uncharacterized protein</fullName>
    </submittedName>
</protein>
<evidence type="ECO:0000256" key="1">
    <source>
        <dbReference type="SAM" id="Phobius"/>
    </source>
</evidence>
<keyword evidence="1" id="KW-0812">Transmembrane</keyword>
<feature type="transmembrane region" description="Helical" evidence="1">
    <location>
        <begin position="100"/>
        <end position="120"/>
    </location>
</feature>
<reference evidence="2" key="1">
    <citation type="submission" date="2018-06" db="EMBL/GenBank/DDBJ databases">
        <authorList>
            <person name="Zhirakovskaya E."/>
        </authorList>
    </citation>
    <scope>NUCLEOTIDE SEQUENCE</scope>
</reference>